<proteinExistence type="predicted"/>
<dbReference type="AlphaFoldDB" id="A0A8J3QT91"/>
<dbReference type="EMBL" id="BONZ01000036">
    <property type="protein sequence ID" value="GIH15592.1"/>
    <property type="molecule type" value="Genomic_DNA"/>
</dbReference>
<comment type="caution">
    <text evidence="2">The sequence shown here is derived from an EMBL/GenBank/DDBJ whole genome shotgun (WGS) entry which is preliminary data.</text>
</comment>
<sequence length="236" mass="23963">MTANDPDGARDSGTGPAAGDDEAADWIPAPRHPDPPLPPPLEDLDVPPPGPFLDDGGWEQPVFSAPPPGPSLDLDGWDSPPATPPAPAPAPPPWPDTYATQIPQSGPPPGPAMDLGGWRSDGYVSPNPGGVPPPRPDPSQGGGPAHGGEPAPGSGPPPGPDVSLAAWGPEQQGYGVSASSGPPPGPDVNLAGWTPQRPSGPDNATPSNATVGPWSGYREGWFRRLLTRLRGGRSRS</sequence>
<feature type="compositionally biased region" description="Pro residues" evidence="1">
    <location>
        <begin position="35"/>
        <end position="51"/>
    </location>
</feature>
<gene>
    <name evidence="2" type="ORF">Raf01_37640</name>
</gene>
<dbReference type="RefSeq" id="WP_203919225.1">
    <property type="nucleotide sequence ID" value="NZ_BONZ01000036.1"/>
</dbReference>
<feature type="compositionally biased region" description="Pro residues" evidence="1">
    <location>
        <begin position="81"/>
        <end position="95"/>
    </location>
</feature>
<reference evidence="2" key="1">
    <citation type="submission" date="2021-01" db="EMBL/GenBank/DDBJ databases">
        <title>Whole genome shotgun sequence of Rugosimonospora africana NBRC 104875.</title>
        <authorList>
            <person name="Komaki H."/>
            <person name="Tamura T."/>
        </authorList>
    </citation>
    <scope>NUCLEOTIDE SEQUENCE</scope>
    <source>
        <strain evidence="2">NBRC 104875</strain>
    </source>
</reference>
<name>A0A8J3QT91_9ACTN</name>
<feature type="region of interest" description="Disordered" evidence="1">
    <location>
        <begin position="1"/>
        <end position="215"/>
    </location>
</feature>
<protein>
    <submittedName>
        <fullName evidence="2">Uncharacterized protein</fullName>
    </submittedName>
</protein>
<organism evidence="2 3">
    <name type="scientific">Rugosimonospora africana</name>
    <dbReference type="NCBI Taxonomy" id="556532"/>
    <lineage>
        <taxon>Bacteria</taxon>
        <taxon>Bacillati</taxon>
        <taxon>Actinomycetota</taxon>
        <taxon>Actinomycetes</taxon>
        <taxon>Micromonosporales</taxon>
        <taxon>Micromonosporaceae</taxon>
        <taxon>Rugosimonospora</taxon>
    </lineage>
</organism>
<dbReference type="Proteomes" id="UP000642748">
    <property type="component" value="Unassembled WGS sequence"/>
</dbReference>
<keyword evidence="3" id="KW-1185">Reference proteome</keyword>
<accession>A0A8J3QT91</accession>
<evidence type="ECO:0000313" key="2">
    <source>
        <dbReference type="EMBL" id="GIH15592.1"/>
    </source>
</evidence>
<evidence type="ECO:0000313" key="3">
    <source>
        <dbReference type="Proteomes" id="UP000642748"/>
    </source>
</evidence>
<evidence type="ECO:0000256" key="1">
    <source>
        <dbReference type="SAM" id="MobiDB-lite"/>
    </source>
</evidence>